<dbReference type="PANTHER" id="PTHR43229">
    <property type="entry name" value="NODULATION PROTEIN J"/>
    <property type="match status" value="1"/>
</dbReference>
<feature type="transmembrane region" description="Helical" evidence="5">
    <location>
        <begin position="165"/>
        <end position="185"/>
    </location>
</feature>
<keyword evidence="2 5" id="KW-0812">Transmembrane</keyword>
<reference evidence="7 8" key="1">
    <citation type="submission" date="2023-03" db="EMBL/GenBank/DDBJ databases">
        <title>WGS of Methanotrichaceae archaeon Mx.</title>
        <authorList>
            <person name="Sorokin D.Y."/>
            <person name="Merkel A.Y."/>
        </authorList>
    </citation>
    <scope>NUCLEOTIDE SEQUENCE [LARGE SCALE GENOMIC DNA]</scope>
    <source>
        <strain evidence="7 8">Mx</strain>
    </source>
</reference>
<dbReference type="InterPro" id="IPR013525">
    <property type="entry name" value="ABC2_TM"/>
</dbReference>
<dbReference type="PANTHER" id="PTHR43229:SF2">
    <property type="entry name" value="NODULATION PROTEIN J"/>
    <property type="match status" value="1"/>
</dbReference>
<keyword evidence="4 5" id="KW-0472">Membrane</keyword>
<comment type="caution">
    <text evidence="7">The sequence shown here is derived from an EMBL/GenBank/DDBJ whole genome shotgun (WGS) entry which is preliminary data.</text>
</comment>
<dbReference type="EMBL" id="JARFPK010000001">
    <property type="protein sequence ID" value="MDF0589624.1"/>
    <property type="molecule type" value="Genomic_DNA"/>
</dbReference>
<dbReference type="PIRSF" id="PIRSF006648">
    <property type="entry name" value="DrrB"/>
    <property type="match status" value="1"/>
</dbReference>
<evidence type="ECO:0000256" key="1">
    <source>
        <dbReference type="ARBA" id="ARBA00004141"/>
    </source>
</evidence>
<dbReference type="Proteomes" id="UP001220010">
    <property type="component" value="Unassembled WGS sequence"/>
</dbReference>
<organism evidence="7 8">
    <name type="scientific">Candidatus Methanocrinis natronophilus</name>
    <dbReference type="NCBI Taxonomy" id="3033396"/>
    <lineage>
        <taxon>Archaea</taxon>
        <taxon>Methanobacteriati</taxon>
        <taxon>Methanobacteriota</taxon>
        <taxon>Stenosarchaea group</taxon>
        <taxon>Methanomicrobia</taxon>
        <taxon>Methanotrichales</taxon>
        <taxon>Methanotrichaceae</taxon>
        <taxon>Methanocrinis</taxon>
    </lineage>
</organism>
<comment type="subcellular location">
    <subcellularLocation>
        <location evidence="1">Membrane</location>
        <topology evidence="1">Multi-pass membrane protein</topology>
    </subcellularLocation>
</comment>
<evidence type="ECO:0000256" key="3">
    <source>
        <dbReference type="ARBA" id="ARBA00022989"/>
    </source>
</evidence>
<keyword evidence="3 5" id="KW-1133">Transmembrane helix</keyword>
<protein>
    <submittedName>
        <fullName evidence="7">ABC transporter permease</fullName>
    </submittedName>
</protein>
<name>A0ABT5X4K1_9EURY</name>
<gene>
    <name evidence="7" type="ORF">P0O15_00305</name>
</gene>
<feature type="transmembrane region" description="Helical" evidence="5">
    <location>
        <begin position="21"/>
        <end position="43"/>
    </location>
</feature>
<dbReference type="InterPro" id="IPR047817">
    <property type="entry name" value="ABC2_TM_bact-type"/>
</dbReference>
<evidence type="ECO:0000313" key="8">
    <source>
        <dbReference type="Proteomes" id="UP001220010"/>
    </source>
</evidence>
<evidence type="ECO:0000256" key="4">
    <source>
        <dbReference type="ARBA" id="ARBA00023136"/>
    </source>
</evidence>
<dbReference type="InterPro" id="IPR000412">
    <property type="entry name" value="ABC_2_transport"/>
</dbReference>
<keyword evidence="8" id="KW-1185">Reference proteome</keyword>
<dbReference type="InterPro" id="IPR051784">
    <property type="entry name" value="Nod_factor_ABC_transporter"/>
</dbReference>
<proteinExistence type="predicted"/>
<feature type="transmembrane region" description="Helical" evidence="5">
    <location>
        <begin position="205"/>
        <end position="230"/>
    </location>
</feature>
<sequence length="241" mass="26281">MVRDDLRCIYEIAAKDMRTYYLKPPAISWGIVFPVAWTLAFYLRSPGDFEELVPGLIAMTILFSTTAAEAVVINFEMRLGTLERLLLAPVSIGGVLLGKVLGGFLFGLLMTAAVTAGTALAIGLRPDLTILIPVAALSLLVFSSMGALFSVGFKEVFEAQTFLNLPRFLMVFLCGVVYPISAMPAPLQFISQLLPLTYTVEGLRVAFSAAPSSPLLDSIVLAGFFVLFIFPAMRLLRKRFE</sequence>
<feature type="transmembrane region" description="Helical" evidence="5">
    <location>
        <begin position="96"/>
        <end position="124"/>
    </location>
</feature>
<evidence type="ECO:0000259" key="6">
    <source>
        <dbReference type="PROSITE" id="PS51012"/>
    </source>
</evidence>
<dbReference type="RefSeq" id="WP_316965384.1">
    <property type="nucleotide sequence ID" value="NZ_JARFPK010000001.1"/>
</dbReference>
<evidence type="ECO:0000256" key="5">
    <source>
        <dbReference type="SAM" id="Phobius"/>
    </source>
</evidence>
<feature type="domain" description="ABC transmembrane type-2" evidence="6">
    <location>
        <begin position="17"/>
        <end position="239"/>
    </location>
</feature>
<dbReference type="Pfam" id="PF01061">
    <property type="entry name" value="ABC2_membrane"/>
    <property type="match status" value="1"/>
</dbReference>
<feature type="transmembrane region" description="Helical" evidence="5">
    <location>
        <begin position="130"/>
        <end position="153"/>
    </location>
</feature>
<dbReference type="PROSITE" id="PS51012">
    <property type="entry name" value="ABC_TM2"/>
    <property type="match status" value="1"/>
</dbReference>
<evidence type="ECO:0000313" key="7">
    <source>
        <dbReference type="EMBL" id="MDF0589624.1"/>
    </source>
</evidence>
<feature type="transmembrane region" description="Helical" evidence="5">
    <location>
        <begin position="55"/>
        <end position="75"/>
    </location>
</feature>
<evidence type="ECO:0000256" key="2">
    <source>
        <dbReference type="ARBA" id="ARBA00022692"/>
    </source>
</evidence>
<accession>A0ABT5X4K1</accession>